<evidence type="ECO:0008006" key="4">
    <source>
        <dbReference type="Google" id="ProtNLM"/>
    </source>
</evidence>
<keyword evidence="3" id="KW-1185">Reference proteome</keyword>
<feature type="transmembrane region" description="Helical" evidence="1">
    <location>
        <begin position="251"/>
        <end position="268"/>
    </location>
</feature>
<keyword evidence="1" id="KW-1133">Transmembrane helix</keyword>
<dbReference type="Proteomes" id="UP000245880">
    <property type="component" value="Unassembled WGS sequence"/>
</dbReference>
<feature type="transmembrane region" description="Helical" evidence="1">
    <location>
        <begin position="280"/>
        <end position="300"/>
    </location>
</feature>
<organism evidence="2 3">
    <name type="scientific">Dyadobacter jejuensis</name>
    <dbReference type="NCBI Taxonomy" id="1082580"/>
    <lineage>
        <taxon>Bacteria</taxon>
        <taxon>Pseudomonadati</taxon>
        <taxon>Bacteroidota</taxon>
        <taxon>Cytophagia</taxon>
        <taxon>Cytophagales</taxon>
        <taxon>Spirosomataceae</taxon>
        <taxon>Dyadobacter</taxon>
    </lineage>
</organism>
<evidence type="ECO:0000256" key="1">
    <source>
        <dbReference type="SAM" id="Phobius"/>
    </source>
</evidence>
<keyword evidence="1" id="KW-0812">Transmembrane</keyword>
<dbReference type="EMBL" id="QGDT01000016">
    <property type="protein sequence ID" value="PWJ54728.1"/>
    <property type="molecule type" value="Genomic_DNA"/>
</dbReference>
<reference evidence="2 3" key="1">
    <citation type="submission" date="2018-03" db="EMBL/GenBank/DDBJ databases">
        <title>Genomic Encyclopedia of Archaeal and Bacterial Type Strains, Phase II (KMG-II): from individual species to whole genera.</title>
        <authorList>
            <person name="Goeker M."/>
        </authorList>
    </citation>
    <scope>NUCLEOTIDE SEQUENCE [LARGE SCALE GENOMIC DNA]</scope>
    <source>
        <strain evidence="2 3">DSM 100346</strain>
    </source>
</reference>
<comment type="caution">
    <text evidence="2">The sequence shown here is derived from an EMBL/GenBank/DDBJ whole genome shotgun (WGS) entry which is preliminary data.</text>
</comment>
<dbReference type="AlphaFoldDB" id="A0A316ABU0"/>
<proteinExistence type="predicted"/>
<name>A0A316ABU0_9BACT</name>
<gene>
    <name evidence="2" type="ORF">CLV98_11613</name>
</gene>
<sequence length="481" mass="55858">MVNVEPNVDASTWLAASHSISSLPDKLWLILNYTDSRPLTVLPLWMLQLLGVPLSYPMAETVGLVFWLVTIIYLYRTFCLFLPADRSLLLVWVMGMLIATTWYNDHIGYNSEHLSVMCITVCSYWYLRLEKKGSMESWQVALLGVVLGSLLYIKFQNVPMGLVIAAMALWKLVGQKKWAQVILLTVAGVMPTLLMNAYFFVKGKIGDFWVNYFWNYFYYSYSTQFQPMPVVERFGPFRTLSFMLNSTHSRYYFLGILIGLLLLVLWPKDGRSQKDRFLKMNRIFSVLLLLSSLYASLQAGNNFEHYILYLFVPLLYCLVVWLAHAQVPAQGWALGVLLGFSMLQTARNTLTRHTLEALPSGEEDLVIMRTIQDNTQPTDPIVLWGWADRLYYYTLRPSGYRLPHTHNLFLDSELLDYRVKNFMDDIKTTRPKLIIDLARTPYSTFSNLGKEIAQYPVINDYIRMNYQYKKTKNGIVYYIRK</sequence>
<protein>
    <recommendedName>
        <fullName evidence="4">Dolichyl-phosphate-mannose-protein mannosyltransferase</fullName>
    </recommendedName>
</protein>
<evidence type="ECO:0000313" key="2">
    <source>
        <dbReference type="EMBL" id="PWJ54728.1"/>
    </source>
</evidence>
<accession>A0A316ABU0</accession>
<feature type="transmembrane region" description="Helical" evidence="1">
    <location>
        <begin position="109"/>
        <end position="127"/>
    </location>
</feature>
<feature type="transmembrane region" description="Helical" evidence="1">
    <location>
        <begin position="54"/>
        <end position="75"/>
    </location>
</feature>
<feature type="transmembrane region" description="Helical" evidence="1">
    <location>
        <begin position="306"/>
        <end position="323"/>
    </location>
</feature>
<feature type="transmembrane region" description="Helical" evidence="1">
    <location>
        <begin position="181"/>
        <end position="201"/>
    </location>
</feature>
<feature type="transmembrane region" description="Helical" evidence="1">
    <location>
        <begin position="87"/>
        <end position="103"/>
    </location>
</feature>
<keyword evidence="1" id="KW-0472">Membrane</keyword>
<evidence type="ECO:0000313" key="3">
    <source>
        <dbReference type="Proteomes" id="UP000245880"/>
    </source>
</evidence>